<feature type="compositionally biased region" description="Basic and acidic residues" evidence="1">
    <location>
        <begin position="22"/>
        <end position="39"/>
    </location>
</feature>
<evidence type="ECO:0000313" key="2">
    <source>
        <dbReference type="EMBL" id="KAK6734406.1"/>
    </source>
</evidence>
<dbReference type="EMBL" id="JAVFWL010000002">
    <property type="protein sequence ID" value="KAK6734406.1"/>
    <property type="molecule type" value="Genomic_DNA"/>
</dbReference>
<name>A0ABR1C7A4_NECAM</name>
<protein>
    <submittedName>
        <fullName evidence="2">Uncharacterized protein</fullName>
    </submittedName>
</protein>
<gene>
    <name evidence="2" type="primary">Necator_chrII.g5701</name>
    <name evidence="2" type="ORF">RB195_017908</name>
</gene>
<evidence type="ECO:0000256" key="1">
    <source>
        <dbReference type="SAM" id="MobiDB-lite"/>
    </source>
</evidence>
<dbReference type="Proteomes" id="UP001303046">
    <property type="component" value="Unassembled WGS sequence"/>
</dbReference>
<feature type="region of interest" description="Disordered" evidence="1">
    <location>
        <begin position="22"/>
        <end position="58"/>
    </location>
</feature>
<accession>A0ABR1C7A4</accession>
<keyword evidence="3" id="KW-1185">Reference proteome</keyword>
<comment type="caution">
    <text evidence="2">The sequence shown here is derived from an EMBL/GenBank/DDBJ whole genome shotgun (WGS) entry which is preliminary data.</text>
</comment>
<sequence length="114" mass="12786">MRPVKKSSLLVMKLLPEGIKQEWTHHKEKESENQKKDDEVSLVSSVIPDEKPKSSSSRIADVAKNTVHTLLDKKKEACCLRPQKCCILSDKSCVSKLPGVRQLKEKFVAKEASA</sequence>
<organism evidence="2 3">
    <name type="scientific">Necator americanus</name>
    <name type="common">Human hookworm</name>
    <dbReference type="NCBI Taxonomy" id="51031"/>
    <lineage>
        <taxon>Eukaryota</taxon>
        <taxon>Metazoa</taxon>
        <taxon>Ecdysozoa</taxon>
        <taxon>Nematoda</taxon>
        <taxon>Chromadorea</taxon>
        <taxon>Rhabditida</taxon>
        <taxon>Rhabditina</taxon>
        <taxon>Rhabditomorpha</taxon>
        <taxon>Strongyloidea</taxon>
        <taxon>Ancylostomatidae</taxon>
        <taxon>Bunostominae</taxon>
        <taxon>Necator</taxon>
    </lineage>
</organism>
<proteinExistence type="predicted"/>
<reference evidence="2 3" key="1">
    <citation type="submission" date="2023-08" db="EMBL/GenBank/DDBJ databases">
        <title>A Necator americanus chromosomal reference genome.</title>
        <authorList>
            <person name="Ilik V."/>
            <person name="Petrzelkova K.J."/>
            <person name="Pardy F."/>
            <person name="Fuh T."/>
            <person name="Niatou-Singa F.S."/>
            <person name="Gouil Q."/>
            <person name="Baker L."/>
            <person name="Ritchie M.E."/>
            <person name="Jex A.R."/>
            <person name="Gazzola D."/>
            <person name="Li H."/>
            <person name="Toshio Fujiwara R."/>
            <person name="Zhan B."/>
            <person name="Aroian R.V."/>
            <person name="Pafco B."/>
            <person name="Schwarz E.M."/>
        </authorList>
    </citation>
    <scope>NUCLEOTIDE SEQUENCE [LARGE SCALE GENOMIC DNA]</scope>
    <source>
        <strain evidence="2 3">Aroian</strain>
        <tissue evidence="2">Whole animal</tissue>
    </source>
</reference>
<evidence type="ECO:0000313" key="3">
    <source>
        <dbReference type="Proteomes" id="UP001303046"/>
    </source>
</evidence>